<accession>A0ACA9MMX6</accession>
<proteinExistence type="predicted"/>
<organism evidence="1 2">
    <name type="scientific">Acaulospora colombiana</name>
    <dbReference type="NCBI Taxonomy" id="27376"/>
    <lineage>
        <taxon>Eukaryota</taxon>
        <taxon>Fungi</taxon>
        <taxon>Fungi incertae sedis</taxon>
        <taxon>Mucoromycota</taxon>
        <taxon>Glomeromycotina</taxon>
        <taxon>Glomeromycetes</taxon>
        <taxon>Diversisporales</taxon>
        <taxon>Acaulosporaceae</taxon>
        <taxon>Acaulospora</taxon>
    </lineage>
</organism>
<comment type="caution">
    <text evidence="1">The sequence shown here is derived from an EMBL/GenBank/DDBJ whole genome shotgun (WGS) entry which is preliminary data.</text>
</comment>
<protein>
    <submittedName>
        <fullName evidence="1">11392_t:CDS:1</fullName>
    </submittedName>
</protein>
<sequence>MQIMDLIDNIIKGHNILLYDYNEFTDFVEIGEVALKSLKKELSKEFVRGFVKEHSKNVLVHDETMLIADFGISKWVNGPDDTPEEYIRLYTRCWDKNSEERPTSQEVFDILSEMMSEGTDIDSSDNVSISETSDSVINVSINPPSLSSAEDSLSSKGIKTPDEDSLLDVLNSSVLIRLDHFAVISTWIDKYPVKYIPKFFRSKKVYTTENFPYIFELLVRGSRDGFTPEVFHQKCDNKGPTLTVLKVKESGEILGGFNPFSWESPPESNYYYTKKSFIFRIDLHNARNSIISRAKNHESIKSGKHYGPYFRGDLSMEGNFRDD</sequence>
<dbReference type="EMBL" id="CAJVPT010013788">
    <property type="protein sequence ID" value="CAG8599115.1"/>
    <property type="molecule type" value="Genomic_DNA"/>
</dbReference>
<feature type="non-terminal residue" evidence="1">
    <location>
        <position position="323"/>
    </location>
</feature>
<keyword evidence="2" id="KW-1185">Reference proteome</keyword>
<evidence type="ECO:0000313" key="2">
    <source>
        <dbReference type="Proteomes" id="UP000789525"/>
    </source>
</evidence>
<name>A0ACA9MMX6_9GLOM</name>
<evidence type="ECO:0000313" key="1">
    <source>
        <dbReference type="EMBL" id="CAG8599115.1"/>
    </source>
</evidence>
<gene>
    <name evidence="1" type="ORF">ACOLOM_LOCUS6618</name>
</gene>
<reference evidence="1" key="1">
    <citation type="submission" date="2021-06" db="EMBL/GenBank/DDBJ databases">
        <authorList>
            <person name="Kallberg Y."/>
            <person name="Tangrot J."/>
            <person name="Rosling A."/>
        </authorList>
    </citation>
    <scope>NUCLEOTIDE SEQUENCE</scope>
    <source>
        <strain evidence="1">CL356</strain>
    </source>
</reference>
<dbReference type="Proteomes" id="UP000789525">
    <property type="component" value="Unassembled WGS sequence"/>
</dbReference>